<feature type="region of interest" description="Disordered" evidence="3">
    <location>
        <begin position="352"/>
        <end position="395"/>
    </location>
</feature>
<feature type="transmembrane region" description="Helical" evidence="4">
    <location>
        <begin position="12"/>
        <end position="34"/>
    </location>
</feature>
<dbReference type="Proteomes" id="UP000433577">
    <property type="component" value="Chromosome 4"/>
</dbReference>
<dbReference type="Pfam" id="PF01464">
    <property type="entry name" value="SLT"/>
    <property type="match status" value="1"/>
</dbReference>
<feature type="compositionally biased region" description="Low complexity" evidence="3">
    <location>
        <begin position="366"/>
        <end position="379"/>
    </location>
</feature>
<feature type="compositionally biased region" description="Low complexity" evidence="3">
    <location>
        <begin position="313"/>
        <end position="324"/>
    </location>
</feature>
<evidence type="ECO:0000256" key="2">
    <source>
        <dbReference type="ARBA" id="ARBA00022729"/>
    </source>
</evidence>
<evidence type="ECO:0000259" key="5">
    <source>
        <dbReference type="Pfam" id="PF01464"/>
    </source>
</evidence>
<dbReference type="InterPro" id="IPR033645">
    <property type="entry name" value="VirB9/CagX/TrbG_C"/>
</dbReference>
<dbReference type="Gene3D" id="2.60.40.2500">
    <property type="match status" value="1"/>
</dbReference>
<keyword evidence="7" id="KW-1185">Reference proteome</keyword>
<sequence length="402" mass="42053">MRGIRWVRSARLGVFGVFGVVRVGIALIATHGAAQADCIDDAAAFHHVNVGLMRAIAQVESGTRTNVINPNTDGSFDIGLMQINSSWLPRLSQEGITKQSLFDPCTNAYVGAWILSENIRQFGPTWIAIGAYNASSPDKRLAYAHKVYDAAQSIVNTPDSPMPILPPSYMPPQTYNPFASLAVNQVKLAPHAATTPSAPAALMAKPGAASAAATPGTFHFDWTIEGVAAARPVQVFDDGSKIYVQFGDLKKVPAIFSETPRGRVILQWEAQPPYAVISAPADTLVFQLGDAEAKARRTAHEAPLPAGGVTTQAAKAPTGATVAASPAGERKATSAASGALWYVSVKSGASGTSAGDVQSDATQTEPTAQVTPIPTVAAPAPAPAENANRSNVNTDALWYLSK</sequence>
<reference evidence="6 7" key="1">
    <citation type="submission" date="2019-12" db="EMBL/GenBank/DDBJ databases">
        <title>Paraburkholderia acidiphila 7Q-K02 sp. nov and Paraburkholderia acidisoli DHF22 sp. nov., two strains isolated from forest soil.</title>
        <authorList>
            <person name="Gao Z."/>
            <person name="Qiu L."/>
        </authorList>
    </citation>
    <scope>NUCLEOTIDE SEQUENCE [LARGE SCALE GENOMIC DNA]</scope>
    <source>
        <strain evidence="6 7">DHF22</strain>
    </source>
</reference>
<keyword evidence="4" id="KW-0472">Membrane</keyword>
<gene>
    <name evidence="6" type="ORF">FAZ98_33095</name>
</gene>
<organism evidence="6 7">
    <name type="scientific">Paraburkholderia acidisoli</name>
    <dbReference type="NCBI Taxonomy" id="2571748"/>
    <lineage>
        <taxon>Bacteria</taxon>
        <taxon>Pseudomonadati</taxon>
        <taxon>Pseudomonadota</taxon>
        <taxon>Betaproteobacteria</taxon>
        <taxon>Burkholderiales</taxon>
        <taxon>Burkholderiaceae</taxon>
        <taxon>Paraburkholderia</taxon>
    </lineage>
</organism>
<feature type="region of interest" description="Disordered" evidence="3">
    <location>
        <begin position="309"/>
        <end position="329"/>
    </location>
</feature>
<evidence type="ECO:0000313" key="7">
    <source>
        <dbReference type="Proteomes" id="UP000433577"/>
    </source>
</evidence>
<dbReference type="CDD" id="cd06911">
    <property type="entry name" value="VirB9_CagX_TrbG"/>
    <property type="match status" value="1"/>
</dbReference>
<dbReference type="AlphaFoldDB" id="A0A7Z2GRR4"/>
<keyword evidence="2" id="KW-0732">Signal</keyword>
<feature type="domain" description="Transglycosylase SLT" evidence="5">
    <location>
        <begin position="38"/>
        <end position="135"/>
    </location>
</feature>
<keyword evidence="4" id="KW-1133">Transmembrane helix</keyword>
<evidence type="ECO:0000256" key="3">
    <source>
        <dbReference type="SAM" id="MobiDB-lite"/>
    </source>
</evidence>
<proteinExistence type="inferred from homology"/>
<evidence type="ECO:0000256" key="1">
    <source>
        <dbReference type="ARBA" id="ARBA00006135"/>
    </source>
</evidence>
<dbReference type="InterPro" id="IPR008258">
    <property type="entry name" value="Transglycosylase_SLT_dom_1"/>
</dbReference>
<dbReference type="Pfam" id="PF03524">
    <property type="entry name" value="CagX"/>
    <property type="match status" value="1"/>
</dbReference>
<dbReference type="SUPFAM" id="SSF53955">
    <property type="entry name" value="Lysozyme-like"/>
    <property type="match status" value="1"/>
</dbReference>
<keyword evidence="4" id="KW-0812">Transmembrane</keyword>
<dbReference type="Gene3D" id="1.10.530.10">
    <property type="match status" value="1"/>
</dbReference>
<dbReference type="EMBL" id="CP046916">
    <property type="protein sequence ID" value="QGZ66596.1"/>
    <property type="molecule type" value="Genomic_DNA"/>
</dbReference>
<name>A0A7Z2GRR4_9BURK</name>
<dbReference type="InterPro" id="IPR010258">
    <property type="entry name" value="Conjugal_tfr_TrbG/VirB9/CagX"/>
</dbReference>
<dbReference type="KEGG" id="pacs:FAZ98_33095"/>
<dbReference type="CDD" id="cd13400">
    <property type="entry name" value="LT_IagB-like"/>
    <property type="match status" value="1"/>
</dbReference>
<accession>A0A7Z2GRR4</accession>
<feature type="compositionally biased region" description="Polar residues" evidence="3">
    <location>
        <begin position="352"/>
        <end position="365"/>
    </location>
</feature>
<evidence type="ECO:0000256" key="4">
    <source>
        <dbReference type="SAM" id="Phobius"/>
    </source>
</evidence>
<dbReference type="InterPro" id="IPR038161">
    <property type="entry name" value="VirB9/CagX/TrbG_C_sf"/>
</dbReference>
<dbReference type="InterPro" id="IPR023346">
    <property type="entry name" value="Lysozyme-like_dom_sf"/>
</dbReference>
<comment type="similarity">
    <text evidence="1">Belongs to the TrbG/VirB9 family.</text>
</comment>
<dbReference type="OrthoDB" id="5357875at2"/>
<protein>
    <submittedName>
        <fullName evidence="6">Transglycosylase SLT domain-containing protein</fullName>
    </submittedName>
</protein>
<evidence type="ECO:0000313" key="6">
    <source>
        <dbReference type="EMBL" id="QGZ66596.1"/>
    </source>
</evidence>